<name>A0AAD7R9D4_9TELE</name>
<dbReference type="Proteomes" id="UP001221898">
    <property type="component" value="Unassembled WGS sequence"/>
</dbReference>
<evidence type="ECO:0000313" key="2">
    <source>
        <dbReference type="Proteomes" id="UP001221898"/>
    </source>
</evidence>
<sequence length="74" mass="7898">MKPSLTLRPGGSVALGDWRIEVEGLGFEGFWTSTQVWSGEGHKLMTNVTGEGCKWAAGQRDTSATGAQPQTDTD</sequence>
<accession>A0AAD7R9D4</accession>
<reference evidence="1" key="1">
    <citation type="journal article" date="2023" name="Science">
        <title>Genome structures resolve the early diversification of teleost fishes.</title>
        <authorList>
            <person name="Parey E."/>
            <person name="Louis A."/>
            <person name="Montfort J."/>
            <person name="Bouchez O."/>
            <person name="Roques C."/>
            <person name="Iampietro C."/>
            <person name="Lluch J."/>
            <person name="Castinel A."/>
            <person name="Donnadieu C."/>
            <person name="Desvignes T."/>
            <person name="Floi Bucao C."/>
            <person name="Jouanno E."/>
            <person name="Wen M."/>
            <person name="Mejri S."/>
            <person name="Dirks R."/>
            <person name="Jansen H."/>
            <person name="Henkel C."/>
            <person name="Chen W.J."/>
            <person name="Zahm M."/>
            <person name="Cabau C."/>
            <person name="Klopp C."/>
            <person name="Thompson A.W."/>
            <person name="Robinson-Rechavi M."/>
            <person name="Braasch I."/>
            <person name="Lecointre G."/>
            <person name="Bobe J."/>
            <person name="Postlethwait J.H."/>
            <person name="Berthelot C."/>
            <person name="Roest Crollius H."/>
            <person name="Guiguen Y."/>
        </authorList>
    </citation>
    <scope>NUCLEOTIDE SEQUENCE</scope>
    <source>
        <strain evidence="1">NC1722</strain>
    </source>
</reference>
<dbReference type="EMBL" id="JAINUG010000407">
    <property type="protein sequence ID" value="KAJ8372321.1"/>
    <property type="molecule type" value="Genomic_DNA"/>
</dbReference>
<evidence type="ECO:0000313" key="1">
    <source>
        <dbReference type="EMBL" id="KAJ8372321.1"/>
    </source>
</evidence>
<proteinExistence type="predicted"/>
<gene>
    <name evidence="1" type="ORF">AAFF_G00290510</name>
</gene>
<organism evidence="1 2">
    <name type="scientific">Aldrovandia affinis</name>
    <dbReference type="NCBI Taxonomy" id="143900"/>
    <lineage>
        <taxon>Eukaryota</taxon>
        <taxon>Metazoa</taxon>
        <taxon>Chordata</taxon>
        <taxon>Craniata</taxon>
        <taxon>Vertebrata</taxon>
        <taxon>Euteleostomi</taxon>
        <taxon>Actinopterygii</taxon>
        <taxon>Neopterygii</taxon>
        <taxon>Teleostei</taxon>
        <taxon>Notacanthiformes</taxon>
        <taxon>Halosauridae</taxon>
        <taxon>Aldrovandia</taxon>
    </lineage>
</organism>
<dbReference type="AlphaFoldDB" id="A0AAD7R9D4"/>
<comment type="caution">
    <text evidence="1">The sequence shown here is derived from an EMBL/GenBank/DDBJ whole genome shotgun (WGS) entry which is preliminary data.</text>
</comment>
<keyword evidence="2" id="KW-1185">Reference proteome</keyword>
<protein>
    <submittedName>
        <fullName evidence="1">Uncharacterized protein</fullName>
    </submittedName>
</protein>